<gene>
    <name evidence="3" type="ordered locus">Shel_26900</name>
</gene>
<dbReference type="Proteomes" id="UP000002026">
    <property type="component" value="Chromosome"/>
</dbReference>
<dbReference type="NCBIfam" id="NF033504">
    <property type="entry name" value="Ni_dep_LarA"/>
    <property type="match status" value="1"/>
</dbReference>
<dbReference type="KEGG" id="shi:Shel_26900"/>
<dbReference type="InterPro" id="IPR048068">
    <property type="entry name" value="LarA-like"/>
</dbReference>
<organism evidence="3 4">
    <name type="scientific">Slackia heliotrinireducens (strain ATCC 29202 / DSM 20476 / NCTC 11029 / RHS 1)</name>
    <name type="common">Peptococcus heliotrinreducens</name>
    <dbReference type="NCBI Taxonomy" id="471855"/>
    <lineage>
        <taxon>Bacteria</taxon>
        <taxon>Bacillati</taxon>
        <taxon>Actinomycetota</taxon>
        <taxon>Coriobacteriia</taxon>
        <taxon>Eggerthellales</taxon>
        <taxon>Eggerthellaceae</taxon>
        <taxon>Slackia</taxon>
    </lineage>
</organism>
<dbReference type="EMBL" id="CP001684">
    <property type="protein sequence ID" value="ACV23689.1"/>
    <property type="molecule type" value="Genomic_DNA"/>
</dbReference>
<dbReference type="PANTHER" id="PTHR33171">
    <property type="entry name" value="LAR_N DOMAIN-CONTAINING PROTEIN"/>
    <property type="match status" value="1"/>
</dbReference>
<dbReference type="STRING" id="471855.Shel_26900"/>
<dbReference type="GO" id="GO:0050043">
    <property type="term" value="F:lactate racemase activity"/>
    <property type="evidence" value="ECO:0007669"/>
    <property type="project" value="InterPro"/>
</dbReference>
<dbReference type="PANTHER" id="PTHR33171:SF17">
    <property type="entry name" value="LARA-LIKE N-TERMINAL DOMAIN-CONTAINING PROTEIN"/>
    <property type="match status" value="1"/>
</dbReference>
<evidence type="ECO:0000313" key="4">
    <source>
        <dbReference type="Proteomes" id="UP000002026"/>
    </source>
</evidence>
<dbReference type="InterPro" id="IPR043166">
    <property type="entry name" value="LarA-like_C"/>
</dbReference>
<keyword evidence="4" id="KW-1185">Reference proteome</keyword>
<dbReference type="RefSeq" id="WP_012799786.1">
    <property type="nucleotide sequence ID" value="NC_013165.1"/>
</dbReference>
<accession>C7N3G6</accession>
<evidence type="ECO:0000313" key="3">
    <source>
        <dbReference type="EMBL" id="ACV23689.1"/>
    </source>
</evidence>
<dbReference type="InterPro" id="IPR047926">
    <property type="entry name" value="Ni_dep_LarA"/>
</dbReference>
<feature type="domain" description="Lactate racemase C-terminal" evidence="2">
    <location>
        <begin position="269"/>
        <end position="409"/>
    </location>
</feature>
<dbReference type="InterPro" id="IPR048520">
    <property type="entry name" value="LarA_C"/>
</dbReference>
<reference evidence="3 4" key="1">
    <citation type="journal article" date="2009" name="Stand. Genomic Sci.">
        <title>Complete genome sequence of Slackia heliotrinireducens type strain (RHS 1).</title>
        <authorList>
            <person name="Pukall R."/>
            <person name="Lapidus A."/>
            <person name="Nolan M."/>
            <person name="Copeland A."/>
            <person name="Glavina Del Rio T."/>
            <person name="Lucas S."/>
            <person name="Chen F."/>
            <person name="Tice H."/>
            <person name="Cheng J.F."/>
            <person name="Chertkov O."/>
            <person name="Bruce D."/>
            <person name="Goodwin L."/>
            <person name="Kuske C."/>
            <person name="Brettin T."/>
            <person name="Detter J.C."/>
            <person name="Han C."/>
            <person name="Pitluck S."/>
            <person name="Pati A."/>
            <person name="Mavrommatis K."/>
            <person name="Ivanova N."/>
            <person name="Ovchinnikova G."/>
            <person name="Chen A."/>
            <person name="Palaniappan K."/>
            <person name="Schneider S."/>
            <person name="Rohde M."/>
            <person name="Chain P."/>
            <person name="D'haeseleer P."/>
            <person name="Goker M."/>
            <person name="Bristow J."/>
            <person name="Eisen J.A."/>
            <person name="Markowitz V."/>
            <person name="Kyrpides N.C."/>
            <person name="Klenk H.P."/>
            <person name="Hugenholtz P."/>
        </authorList>
    </citation>
    <scope>NUCLEOTIDE SEQUENCE [LARGE SCALE GENOMIC DNA]</scope>
    <source>
        <strain evidence="4">ATCC 29202 / DSM 20476 / NCTC 11029 / RHS 1</strain>
    </source>
</reference>
<dbReference type="eggNOG" id="COG3875">
    <property type="taxonomic scope" value="Bacteria"/>
</dbReference>
<evidence type="ECO:0000259" key="2">
    <source>
        <dbReference type="Pfam" id="PF21113"/>
    </source>
</evidence>
<dbReference type="Pfam" id="PF21113">
    <property type="entry name" value="LarA_C"/>
    <property type="match status" value="1"/>
</dbReference>
<dbReference type="Pfam" id="PF09861">
    <property type="entry name" value="Lar_N"/>
    <property type="match status" value="1"/>
</dbReference>
<proteinExistence type="predicted"/>
<protein>
    <submittedName>
        <fullName evidence="3">Uncharacterized conserved protein</fullName>
    </submittedName>
</protein>
<dbReference type="Gene3D" id="3.40.50.11440">
    <property type="match status" value="1"/>
</dbReference>
<dbReference type="InterPro" id="IPR018657">
    <property type="entry name" value="LarA-like_N"/>
</dbReference>
<dbReference type="AlphaFoldDB" id="C7N3G6"/>
<evidence type="ECO:0000259" key="1">
    <source>
        <dbReference type="Pfam" id="PF09861"/>
    </source>
</evidence>
<name>C7N3G6_SLAHD</name>
<feature type="domain" description="LarA-like N-terminal" evidence="1">
    <location>
        <begin position="7"/>
        <end position="203"/>
    </location>
</feature>
<sequence length="426" mass="46758">MRIEVGYDNTVQWCDIDEKNLMGIMKANEVEYERTGAEEVAWALQHPIASKKLSELVSPGNTVAIITSDITRPLPTYTVLPPVLDELYAAGVEPKDITLVFALGSHRAHTEEEKLKLAGERAYNEINLKDSNEDPFVHYGTTKGGTPIDIMKTVADADVVVCLGNIEYHYFAGYSGGYKAVMPGVSTMEAIEANHTRMVDPNSCAGKLDGNPVREDIDEAGAIVGVDFIVNVVLDEDKQVIKAVAGDVVKAHREGCKFLDKLYRIEIEKRADIVIDSQGGAPKDMNLYQTQKALDNAKYAIKEGGVIILVGCCKEGLGQKTFQEWMLKAEEPADIIRFVQEDFKLGGHKASAVAKIMLMADIYLVSELDPELARNCFFTPFSTLEEAYEAALKKMGDDAQVLVMPHGGSTVPKVIGEQHDADAEMR</sequence>
<dbReference type="HOGENOM" id="CLU_050189_0_0_11"/>
<dbReference type="Gene3D" id="3.90.226.30">
    <property type="match status" value="1"/>
</dbReference>